<comment type="caution">
    <text evidence="1">The sequence shown here is derived from an EMBL/GenBank/DDBJ whole genome shotgun (WGS) entry which is preliminary data.</text>
</comment>
<reference evidence="1 2" key="1">
    <citation type="submission" date="2020-04" db="EMBL/GenBank/DDBJ databases">
        <title>A novel gut-associated lysogenic phage, Bacteroides phage BV01, alters the host transcriptome and bile acid metabolism in Bacteroides vulgatus.</title>
        <authorList>
            <person name="Campbell D.E."/>
            <person name="Ly L."/>
            <person name="Ridlon J.M."/>
            <person name="Hsiao A."/>
            <person name="Degnan P.H."/>
        </authorList>
    </citation>
    <scope>NUCLEOTIDE SEQUENCE [LARGE SCALE GENOMIC DNA]</scope>
    <source>
        <strain evidence="1 2">VPI-BV8526</strain>
    </source>
</reference>
<evidence type="ECO:0000313" key="2">
    <source>
        <dbReference type="Proteomes" id="UP000583639"/>
    </source>
</evidence>
<accession>A0A848QQ09</accession>
<evidence type="ECO:0000313" key="1">
    <source>
        <dbReference type="EMBL" id="NMW38928.1"/>
    </source>
</evidence>
<name>A0A848QQ09_PHOVU</name>
<protein>
    <submittedName>
        <fullName evidence="1">Uncharacterized protein</fullName>
    </submittedName>
</protein>
<dbReference type="AlphaFoldDB" id="A0A848QQ09"/>
<proteinExistence type="predicted"/>
<gene>
    <name evidence="1" type="ORF">HKQ55_01760</name>
</gene>
<sequence>MTDCWLDARGKSLLLQPFSGRIGSCNWDKVALAVGIPASESDYYQHKPNFRNTFVQE</sequence>
<dbReference type="Proteomes" id="UP000583639">
    <property type="component" value="Unassembled WGS sequence"/>
</dbReference>
<dbReference type="EMBL" id="JABDSI010000062">
    <property type="protein sequence ID" value="NMW38928.1"/>
    <property type="molecule type" value="Genomic_DNA"/>
</dbReference>
<organism evidence="1 2">
    <name type="scientific">Phocaeicola vulgatus</name>
    <name type="common">Bacteroides vulgatus</name>
    <dbReference type="NCBI Taxonomy" id="821"/>
    <lineage>
        <taxon>Bacteria</taxon>
        <taxon>Pseudomonadati</taxon>
        <taxon>Bacteroidota</taxon>
        <taxon>Bacteroidia</taxon>
        <taxon>Bacteroidales</taxon>
        <taxon>Bacteroidaceae</taxon>
        <taxon>Phocaeicola</taxon>
    </lineage>
</organism>